<feature type="chain" id="PRO_5043140422" evidence="2">
    <location>
        <begin position="18"/>
        <end position="144"/>
    </location>
</feature>
<reference evidence="5" key="1">
    <citation type="submission" date="2016-06" db="UniProtKB">
        <authorList>
            <consortium name="WormBaseParasite"/>
        </authorList>
    </citation>
    <scope>IDENTIFICATION</scope>
</reference>
<protein>
    <submittedName>
        <fullName evidence="5">Transthyretin-like protein 46</fullName>
    </submittedName>
</protein>
<dbReference type="EMBL" id="UZAM01015625">
    <property type="protein sequence ID" value="VDP39936.1"/>
    <property type="molecule type" value="Genomic_DNA"/>
</dbReference>
<proteinExistence type="inferred from homology"/>
<sequence length="144" mass="16176">MRLAILLLFGIISCTSASWRRKQRVIAKGRLMCGHLPAANVLVKLMDEDDGLDSDDLMAEGRTDQNGGFLLNGTESEITNIDPVIEVFTDCNRSKKLKNCDRKWKVKIPDKYIMNEGEKTQKVFDLGAVNLHAILKGESRDCLH</sequence>
<evidence type="ECO:0000256" key="1">
    <source>
        <dbReference type="ARBA" id="ARBA00010112"/>
    </source>
</evidence>
<evidence type="ECO:0000256" key="2">
    <source>
        <dbReference type="SAM" id="SignalP"/>
    </source>
</evidence>
<name>A0A183J6C3_9BILA</name>
<dbReference type="AlphaFoldDB" id="A0A183J6C3"/>
<gene>
    <name evidence="3" type="ORF">SBAD_LOCUS11421</name>
</gene>
<dbReference type="OrthoDB" id="5912452at2759"/>
<comment type="similarity">
    <text evidence="1">Belongs to the nematode transthyretin-like family.</text>
</comment>
<accession>A0A183J6C3</accession>
<dbReference type="InterPro" id="IPR001534">
    <property type="entry name" value="Transthyretin-like"/>
</dbReference>
<dbReference type="Proteomes" id="UP000270296">
    <property type="component" value="Unassembled WGS sequence"/>
</dbReference>
<reference evidence="3 4" key="2">
    <citation type="submission" date="2018-11" db="EMBL/GenBank/DDBJ databases">
        <authorList>
            <consortium name="Pathogen Informatics"/>
        </authorList>
    </citation>
    <scope>NUCLEOTIDE SEQUENCE [LARGE SCALE GENOMIC DNA]</scope>
</reference>
<dbReference type="GO" id="GO:0009986">
    <property type="term" value="C:cell surface"/>
    <property type="evidence" value="ECO:0007669"/>
    <property type="project" value="InterPro"/>
</dbReference>
<evidence type="ECO:0000313" key="3">
    <source>
        <dbReference type="EMBL" id="VDP39936.1"/>
    </source>
</evidence>
<keyword evidence="2" id="KW-0732">Signal</keyword>
<dbReference type="Gene3D" id="2.60.40.3330">
    <property type="match status" value="1"/>
</dbReference>
<keyword evidence="4" id="KW-1185">Reference proteome</keyword>
<dbReference type="PANTHER" id="PTHR21700">
    <property type="entry name" value="TRANSTHYRETIN-LIKE FAMILY PROTEIN-RELATED"/>
    <property type="match status" value="1"/>
</dbReference>
<organism evidence="5">
    <name type="scientific">Soboliphyme baturini</name>
    <dbReference type="NCBI Taxonomy" id="241478"/>
    <lineage>
        <taxon>Eukaryota</taxon>
        <taxon>Metazoa</taxon>
        <taxon>Ecdysozoa</taxon>
        <taxon>Nematoda</taxon>
        <taxon>Enoplea</taxon>
        <taxon>Dorylaimia</taxon>
        <taxon>Dioctophymatida</taxon>
        <taxon>Dioctophymatoidea</taxon>
        <taxon>Soboliphymatidae</taxon>
        <taxon>Soboliphyme</taxon>
    </lineage>
</organism>
<dbReference type="InterPro" id="IPR038479">
    <property type="entry name" value="Transthyretin-like_sf"/>
</dbReference>
<dbReference type="WBParaSite" id="SBAD_0001180701-mRNA-1">
    <property type="protein sequence ID" value="SBAD_0001180701-mRNA-1"/>
    <property type="gene ID" value="SBAD_0001180701"/>
</dbReference>
<evidence type="ECO:0000313" key="4">
    <source>
        <dbReference type="Proteomes" id="UP000270296"/>
    </source>
</evidence>
<feature type="signal peptide" evidence="2">
    <location>
        <begin position="1"/>
        <end position="17"/>
    </location>
</feature>
<evidence type="ECO:0000313" key="5">
    <source>
        <dbReference type="WBParaSite" id="SBAD_0001180701-mRNA-1"/>
    </source>
</evidence>
<dbReference type="Pfam" id="PF01060">
    <property type="entry name" value="TTR-52"/>
    <property type="match status" value="1"/>
</dbReference>